<proteinExistence type="predicted"/>
<accession>A0A4Y3HYT8</accession>
<keyword evidence="3" id="KW-1185">Reference proteome</keyword>
<reference evidence="2 3" key="1">
    <citation type="submission" date="2019-06" db="EMBL/GenBank/DDBJ databases">
        <title>Whole genome shotgun sequence of Vibrio inusitatus NBRC 102082.</title>
        <authorList>
            <person name="Hosoyama A."/>
            <person name="Uohara A."/>
            <person name="Ohji S."/>
            <person name="Ichikawa N."/>
        </authorList>
    </citation>
    <scope>NUCLEOTIDE SEQUENCE [LARGE SCALE GENOMIC DNA]</scope>
    <source>
        <strain evidence="2 3">NBRC 102082</strain>
    </source>
</reference>
<dbReference type="InterPro" id="IPR048844">
    <property type="entry name" value="LpdD_chaperone-like"/>
</dbReference>
<evidence type="ECO:0000313" key="3">
    <source>
        <dbReference type="Proteomes" id="UP000318717"/>
    </source>
</evidence>
<organism evidence="2 3">
    <name type="scientific">Vibrio inusitatus NBRC 102082</name>
    <dbReference type="NCBI Taxonomy" id="1219070"/>
    <lineage>
        <taxon>Bacteria</taxon>
        <taxon>Pseudomonadati</taxon>
        <taxon>Pseudomonadota</taxon>
        <taxon>Gammaproteobacteria</taxon>
        <taxon>Vibrionales</taxon>
        <taxon>Vibrionaceae</taxon>
        <taxon>Vibrio</taxon>
    </lineage>
</organism>
<dbReference type="EMBL" id="BJLF01000017">
    <property type="protein sequence ID" value="GEA52277.1"/>
    <property type="molecule type" value="Genomic_DNA"/>
</dbReference>
<gene>
    <name evidence="2" type="ORF">VIN01S_30810</name>
</gene>
<evidence type="ECO:0000313" key="2">
    <source>
        <dbReference type="EMBL" id="GEA52277.1"/>
    </source>
</evidence>
<dbReference type="OrthoDB" id="5878625at2"/>
<dbReference type="AlphaFoldDB" id="A0A4Y3HYT8"/>
<sequence length="117" mass="13051">MELNLTSIRNTQITLSVCQAGDDLSITLYGGEKGHIGAVTLGFAYQEKIQFQTLVVPEHKEAFLTEQLIQYIVPKYAKTCVISCGIHWDNISNEEITQAVNDSIQLLEEYLTSTVVD</sequence>
<dbReference type="Pfam" id="PF21758">
    <property type="entry name" value="PAC_bac"/>
    <property type="match status" value="1"/>
</dbReference>
<dbReference type="RefSeq" id="WP_141346726.1">
    <property type="nucleotide sequence ID" value="NZ_BJLF01000017.1"/>
</dbReference>
<feature type="domain" description="Prenylated flavin chaperone LpdD-like" evidence="1">
    <location>
        <begin position="10"/>
        <end position="112"/>
    </location>
</feature>
<dbReference type="Proteomes" id="UP000318717">
    <property type="component" value="Unassembled WGS sequence"/>
</dbReference>
<comment type="caution">
    <text evidence="2">The sequence shown here is derived from an EMBL/GenBank/DDBJ whole genome shotgun (WGS) entry which is preliminary data.</text>
</comment>
<evidence type="ECO:0000259" key="1">
    <source>
        <dbReference type="Pfam" id="PF21758"/>
    </source>
</evidence>
<protein>
    <recommendedName>
        <fullName evidence="1">Prenylated flavin chaperone LpdD-like domain-containing protein</fullName>
    </recommendedName>
</protein>
<name>A0A4Y3HYT8_9VIBR</name>